<sequence length="80" mass="8323">MSVENLQNIVDNGMGRVAERGAPGTWLGDGGLGPTRRRERGGGGRERKGGRVQRQSTPGKQAGKAAARHSHHVEGGCHGG</sequence>
<dbReference type="AlphaFoldDB" id="A0A8T0I3H7"/>
<comment type="caution">
    <text evidence="2">The sequence shown here is derived from an EMBL/GenBank/DDBJ whole genome shotgun (WGS) entry which is preliminary data.</text>
</comment>
<reference evidence="2" key="1">
    <citation type="submission" date="2020-06" db="EMBL/GenBank/DDBJ databases">
        <title>WGS assembly of Ceratodon purpureus strain R40.</title>
        <authorList>
            <person name="Carey S.B."/>
            <person name="Jenkins J."/>
            <person name="Shu S."/>
            <person name="Lovell J.T."/>
            <person name="Sreedasyam A."/>
            <person name="Maumus F."/>
            <person name="Tiley G.P."/>
            <person name="Fernandez-Pozo N."/>
            <person name="Barry K."/>
            <person name="Chen C."/>
            <person name="Wang M."/>
            <person name="Lipzen A."/>
            <person name="Daum C."/>
            <person name="Saski C.A."/>
            <person name="Payton A.C."/>
            <person name="Mcbreen J.C."/>
            <person name="Conrad R.E."/>
            <person name="Kollar L.M."/>
            <person name="Olsson S."/>
            <person name="Huttunen S."/>
            <person name="Landis J.B."/>
            <person name="Wickett N.J."/>
            <person name="Johnson M.G."/>
            <person name="Rensing S.A."/>
            <person name="Grimwood J."/>
            <person name="Schmutz J."/>
            <person name="Mcdaniel S.F."/>
        </authorList>
    </citation>
    <scope>NUCLEOTIDE SEQUENCE</scope>
    <source>
        <strain evidence="2">R40</strain>
    </source>
</reference>
<evidence type="ECO:0000313" key="2">
    <source>
        <dbReference type="EMBL" id="KAG0578032.1"/>
    </source>
</evidence>
<name>A0A8T0I3H7_CERPU</name>
<dbReference type="Proteomes" id="UP000822688">
    <property type="component" value="Chromosome 5"/>
</dbReference>
<protein>
    <submittedName>
        <fullName evidence="2">Uncharacterized protein</fullName>
    </submittedName>
</protein>
<evidence type="ECO:0000256" key="1">
    <source>
        <dbReference type="SAM" id="MobiDB-lite"/>
    </source>
</evidence>
<feature type="region of interest" description="Disordered" evidence="1">
    <location>
        <begin position="14"/>
        <end position="80"/>
    </location>
</feature>
<evidence type="ECO:0000313" key="3">
    <source>
        <dbReference type="Proteomes" id="UP000822688"/>
    </source>
</evidence>
<keyword evidence="3" id="KW-1185">Reference proteome</keyword>
<accession>A0A8T0I3H7</accession>
<feature type="compositionally biased region" description="Basic and acidic residues" evidence="1">
    <location>
        <begin position="40"/>
        <end position="49"/>
    </location>
</feature>
<proteinExistence type="predicted"/>
<organism evidence="2 3">
    <name type="scientific">Ceratodon purpureus</name>
    <name type="common">Fire moss</name>
    <name type="synonym">Dicranum purpureum</name>
    <dbReference type="NCBI Taxonomy" id="3225"/>
    <lineage>
        <taxon>Eukaryota</taxon>
        <taxon>Viridiplantae</taxon>
        <taxon>Streptophyta</taxon>
        <taxon>Embryophyta</taxon>
        <taxon>Bryophyta</taxon>
        <taxon>Bryophytina</taxon>
        <taxon>Bryopsida</taxon>
        <taxon>Dicranidae</taxon>
        <taxon>Pseudoditrichales</taxon>
        <taxon>Ditrichaceae</taxon>
        <taxon>Ceratodon</taxon>
    </lineage>
</organism>
<gene>
    <name evidence="2" type="ORF">KC19_5G199500</name>
</gene>
<dbReference type="EMBL" id="CM026425">
    <property type="protein sequence ID" value="KAG0578032.1"/>
    <property type="molecule type" value="Genomic_DNA"/>
</dbReference>